<gene>
    <name evidence="2" type="ORF">B5V03_13245</name>
</gene>
<feature type="transmembrane region" description="Helical" evidence="1">
    <location>
        <begin position="107"/>
        <end position="126"/>
    </location>
</feature>
<sequence>MRFRVRKTAHVFERVGLAMAGAACGLFVGAYVGSAIAPLTTQGFLLLMMLLGFVGFYLGIDTPQLPFDDAHSAIDAAELLSAAGTLCATLTALASVAIIVLRLEPHILWSWFALFGWIAGVAMQIVGGTKARTRKQG</sequence>
<dbReference type="EMBL" id="MZXW01000016">
    <property type="protein sequence ID" value="RXT48853.1"/>
    <property type="molecule type" value="Genomic_DNA"/>
</dbReference>
<protein>
    <submittedName>
        <fullName evidence="2">Uncharacterized protein</fullName>
    </submittedName>
</protein>
<dbReference type="Proteomes" id="UP000290819">
    <property type="component" value="Unassembled WGS sequence"/>
</dbReference>
<organism evidence="2 3">
    <name type="scientific">Bradyrhizobium betae</name>
    <dbReference type="NCBI Taxonomy" id="244734"/>
    <lineage>
        <taxon>Bacteria</taxon>
        <taxon>Pseudomonadati</taxon>
        <taxon>Pseudomonadota</taxon>
        <taxon>Alphaproteobacteria</taxon>
        <taxon>Hyphomicrobiales</taxon>
        <taxon>Nitrobacteraceae</taxon>
        <taxon>Bradyrhizobium</taxon>
    </lineage>
</organism>
<dbReference type="AlphaFoldDB" id="A0A4Q1VC76"/>
<keyword evidence="1" id="KW-0812">Transmembrane</keyword>
<comment type="caution">
    <text evidence="2">The sequence shown here is derived from an EMBL/GenBank/DDBJ whole genome shotgun (WGS) entry which is preliminary data.</text>
</comment>
<dbReference type="OrthoDB" id="8138987at2"/>
<proteinExistence type="predicted"/>
<keyword evidence="1" id="KW-1133">Transmembrane helix</keyword>
<evidence type="ECO:0000256" key="1">
    <source>
        <dbReference type="SAM" id="Phobius"/>
    </source>
</evidence>
<keyword evidence="1" id="KW-0472">Membrane</keyword>
<reference evidence="2 3" key="1">
    <citation type="submission" date="2017-03" db="EMBL/GenBank/DDBJ databases">
        <authorList>
            <person name="Safronova V.I."/>
            <person name="Sazanova A.L."/>
            <person name="Chirak E.R."/>
        </authorList>
    </citation>
    <scope>NUCLEOTIDE SEQUENCE [LARGE SCALE GENOMIC DNA]</scope>
    <source>
        <strain evidence="2 3">Opo-243</strain>
    </source>
</reference>
<dbReference type="RefSeq" id="WP_129270749.1">
    <property type="nucleotide sequence ID" value="NZ_MZXW01000016.1"/>
</dbReference>
<feature type="transmembrane region" description="Helical" evidence="1">
    <location>
        <begin position="12"/>
        <end position="33"/>
    </location>
</feature>
<keyword evidence="3" id="KW-1185">Reference proteome</keyword>
<feature type="transmembrane region" description="Helical" evidence="1">
    <location>
        <begin position="39"/>
        <end position="58"/>
    </location>
</feature>
<name>A0A4Q1VC76_9BRAD</name>
<accession>A0A4Q1VC76</accession>
<evidence type="ECO:0000313" key="3">
    <source>
        <dbReference type="Proteomes" id="UP000290819"/>
    </source>
</evidence>
<feature type="transmembrane region" description="Helical" evidence="1">
    <location>
        <begin position="79"/>
        <end position="101"/>
    </location>
</feature>
<evidence type="ECO:0000313" key="2">
    <source>
        <dbReference type="EMBL" id="RXT48853.1"/>
    </source>
</evidence>